<dbReference type="CDD" id="cd04586">
    <property type="entry name" value="CBS_pair_BON_assoc"/>
    <property type="match status" value="1"/>
</dbReference>
<evidence type="ECO:0000259" key="3">
    <source>
        <dbReference type="PROSITE" id="PS51371"/>
    </source>
</evidence>
<dbReference type="InterPro" id="IPR000644">
    <property type="entry name" value="CBS_dom"/>
</dbReference>
<dbReference type="SUPFAM" id="SSF54631">
    <property type="entry name" value="CBS-domain pair"/>
    <property type="match status" value="1"/>
</dbReference>
<dbReference type="Proteomes" id="UP000232323">
    <property type="component" value="Unassembled WGS sequence"/>
</dbReference>
<dbReference type="Gene3D" id="3.10.580.10">
    <property type="entry name" value="CBS-domain"/>
    <property type="match status" value="1"/>
</dbReference>
<dbReference type="AlphaFoldDB" id="A0A250WQZ1"/>
<organism evidence="4 5">
    <name type="scientific">Chlamydomonas eustigma</name>
    <dbReference type="NCBI Taxonomy" id="1157962"/>
    <lineage>
        <taxon>Eukaryota</taxon>
        <taxon>Viridiplantae</taxon>
        <taxon>Chlorophyta</taxon>
        <taxon>core chlorophytes</taxon>
        <taxon>Chlorophyceae</taxon>
        <taxon>CS clade</taxon>
        <taxon>Chlamydomonadales</taxon>
        <taxon>Chlamydomonadaceae</taxon>
        <taxon>Chlamydomonas</taxon>
    </lineage>
</organism>
<dbReference type="InterPro" id="IPR051257">
    <property type="entry name" value="Diverse_CBS-Domain"/>
</dbReference>
<dbReference type="Pfam" id="PF00571">
    <property type="entry name" value="CBS"/>
    <property type="match status" value="2"/>
</dbReference>
<proteinExistence type="predicted"/>
<protein>
    <recommendedName>
        <fullName evidence="3">CBS domain-containing protein</fullName>
    </recommendedName>
</protein>
<name>A0A250WQZ1_9CHLO</name>
<sequence length="163" mass="18133">MSEVRVGEIMVTQPICFRENDTIKDAAKIMVEQDISSGPVVDHEGHLVGVLTESDVMWKGAESPMDHFIVPPVFIGAFDLFFFLKDNKAVETEIRKILAQKVSEAMTTEARSVDPGTSIAEASKIMLQHRFNSLPVVQEDKVVGLISRHDVLKALIAKHSQYL</sequence>
<dbReference type="PANTHER" id="PTHR43080:SF2">
    <property type="entry name" value="CBS DOMAIN-CONTAINING PROTEIN"/>
    <property type="match status" value="1"/>
</dbReference>
<evidence type="ECO:0000313" key="4">
    <source>
        <dbReference type="EMBL" id="GAX73092.1"/>
    </source>
</evidence>
<feature type="domain" description="CBS" evidence="3">
    <location>
        <begin position="10"/>
        <end position="67"/>
    </location>
</feature>
<dbReference type="SMART" id="SM00116">
    <property type="entry name" value="CBS"/>
    <property type="match status" value="2"/>
</dbReference>
<comment type="caution">
    <text evidence="4">The sequence shown here is derived from an EMBL/GenBank/DDBJ whole genome shotgun (WGS) entry which is preliminary data.</text>
</comment>
<accession>A0A250WQZ1</accession>
<feature type="domain" description="CBS" evidence="3">
    <location>
        <begin position="106"/>
        <end position="161"/>
    </location>
</feature>
<evidence type="ECO:0000313" key="5">
    <source>
        <dbReference type="Proteomes" id="UP000232323"/>
    </source>
</evidence>
<dbReference type="OrthoDB" id="418595at2759"/>
<evidence type="ECO:0000256" key="1">
    <source>
        <dbReference type="ARBA" id="ARBA00023122"/>
    </source>
</evidence>
<keyword evidence="5" id="KW-1185">Reference proteome</keyword>
<dbReference type="InterPro" id="IPR046342">
    <property type="entry name" value="CBS_dom_sf"/>
</dbReference>
<reference evidence="4 5" key="1">
    <citation type="submission" date="2017-08" db="EMBL/GenBank/DDBJ databases">
        <title>Acidophilic green algal genome provides insights into adaptation to an acidic environment.</title>
        <authorList>
            <person name="Hirooka S."/>
            <person name="Hirose Y."/>
            <person name="Kanesaki Y."/>
            <person name="Higuchi S."/>
            <person name="Fujiwara T."/>
            <person name="Onuma R."/>
            <person name="Era A."/>
            <person name="Ohbayashi R."/>
            <person name="Uzuka A."/>
            <person name="Nozaki H."/>
            <person name="Yoshikawa H."/>
            <person name="Miyagishima S.Y."/>
        </authorList>
    </citation>
    <scope>NUCLEOTIDE SEQUENCE [LARGE SCALE GENOMIC DNA]</scope>
    <source>
        <strain evidence="4 5">NIES-2499</strain>
    </source>
</reference>
<dbReference type="PROSITE" id="PS51371">
    <property type="entry name" value="CBS"/>
    <property type="match status" value="2"/>
</dbReference>
<gene>
    <name evidence="4" type="ORF">CEUSTIGMA_g545.t1</name>
</gene>
<dbReference type="EMBL" id="BEGY01000002">
    <property type="protein sequence ID" value="GAX73092.1"/>
    <property type="molecule type" value="Genomic_DNA"/>
</dbReference>
<evidence type="ECO:0000256" key="2">
    <source>
        <dbReference type="PROSITE-ProRule" id="PRU00703"/>
    </source>
</evidence>
<dbReference type="PANTHER" id="PTHR43080">
    <property type="entry name" value="CBS DOMAIN-CONTAINING PROTEIN CBSX3, MITOCHONDRIAL"/>
    <property type="match status" value="1"/>
</dbReference>
<keyword evidence="1 2" id="KW-0129">CBS domain</keyword>